<dbReference type="EMBL" id="FUKI01000160">
    <property type="protein sequence ID" value="SJM95912.1"/>
    <property type="molecule type" value="Genomic_DNA"/>
</dbReference>
<accession>A0A1R4HI51</accession>
<sequence length="160" mass="18186">MYGSEFRFELRGKGIDFILNEAIAADMYQDIDDRMKPLVHACCETLVRYRQLSVGNIIMDGNILITGEFEVMLSQGLGQHFALDEKARLFRDAKHISDLLEVVMDKRSRELEKGKYQNPSPIGHTPNPSKIKKGLEKLGEQNTYRQHRSGLQKAGNYGQG</sequence>
<feature type="region of interest" description="Disordered" evidence="1">
    <location>
        <begin position="111"/>
        <end position="160"/>
    </location>
</feature>
<gene>
    <name evidence="2" type="ORF">CRENPOLYSF1_800001</name>
</gene>
<dbReference type="AlphaFoldDB" id="A0A1R4HI51"/>
<keyword evidence="3" id="KW-1185">Reference proteome</keyword>
<name>A0A1R4HI51_9GAMM</name>
<evidence type="ECO:0000313" key="2">
    <source>
        <dbReference type="EMBL" id="SJM95912.1"/>
    </source>
</evidence>
<organism evidence="2 3">
    <name type="scientific">Crenothrix polyspora</name>
    <dbReference type="NCBI Taxonomy" id="360316"/>
    <lineage>
        <taxon>Bacteria</taxon>
        <taxon>Pseudomonadati</taxon>
        <taxon>Pseudomonadota</taxon>
        <taxon>Gammaproteobacteria</taxon>
        <taxon>Methylococcales</taxon>
        <taxon>Crenotrichaceae</taxon>
        <taxon>Crenothrix</taxon>
    </lineage>
</organism>
<dbReference type="RefSeq" id="WP_087144995.1">
    <property type="nucleotide sequence ID" value="NZ_FUKI01000160.1"/>
</dbReference>
<evidence type="ECO:0000313" key="3">
    <source>
        <dbReference type="Proteomes" id="UP000195667"/>
    </source>
</evidence>
<protein>
    <submittedName>
        <fullName evidence="2">Uncharacterized protein</fullName>
    </submittedName>
</protein>
<dbReference type="Proteomes" id="UP000195667">
    <property type="component" value="Unassembled WGS sequence"/>
</dbReference>
<dbReference type="OrthoDB" id="2893069at2"/>
<proteinExistence type="predicted"/>
<evidence type="ECO:0000256" key="1">
    <source>
        <dbReference type="SAM" id="MobiDB-lite"/>
    </source>
</evidence>
<reference evidence="3" key="1">
    <citation type="submission" date="2017-02" db="EMBL/GenBank/DDBJ databases">
        <authorList>
            <person name="Daims H."/>
        </authorList>
    </citation>
    <scope>NUCLEOTIDE SEQUENCE [LARGE SCALE GENOMIC DNA]</scope>
</reference>